<keyword evidence="1" id="KW-0732">Signal</keyword>
<keyword evidence="3" id="KW-1185">Reference proteome</keyword>
<protein>
    <submittedName>
        <fullName evidence="2">Uncharacterized protein</fullName>
    </submittedName>
</protein>
<feature type="chain" id="PRO_5042524504" evidence="1">
    <location>
        <begin position="20"/>
        <end position="49"/>
    </location>
</feature>
<comment type="caution">
    <text evidence="2">The sequence shown here is derived from an EMBL/GenBank/DDBJ whole genome shotgun (WGS) entry which is preliminary data.</text>
</comment>
<accession>A0AAI9UBN9</accession>
<reference evidence="2 3" key="1">
    <citation type="submission" date="2016-10" db="EMBL/GenBank/DDBJ databases">
        <title>The genome sequence of Colletotrichum fioriniae PJ7.</title>
        <authorList>
            <person name="Baroncelli R."/>
        </authorList>
    </citation>
    <scope>NUCLEOTIDE SEQUENCE [LARGE SCALE GENOMIC DNA]</scope>
    <source>
        <strain evidence="2">Col 31</strain>
    </source>
</reference>
<dbReference type="AlphaFoldDB" id="A0AAI9UBN9"/>
<gene>
    <name evidence="2" type="ORF">CMEL01_04136</name>
</gene>
<proteinExistence type="predicted"/>
<sequence>MQTGKWSVISGSLWTWSLTSWVGPSRPTRGGGGESGLSRHEVARAFLFV</sequence>
<evidence type="ECO:0000256" key="1">
    <source>
        <dbReference type="SAM" id="SignalP"/>
    </source>
</evidence>
<feature type="signal peptide" evidence="1">
    <location>
        <begin position="1"/>
        <end position="19"/>
    </location>
</feature>
<name>A0AAI9UBN9_9PEZI</name>
<organism evidence="2 3">
    <name type="scientific">Colletotrichum melonis</name>
    <dbReference type="NCBI Taxonomy" id="1209925"/>
    <lineage>
        <taxon>Eukaryota</taxon>
        <taxon>Fungi</taxon>
        <taxon>Dikarya</taxon>
        <taxon>Ascomycota</taxon>
        <taxon>Pezizomycotina</taxon>
        <taxon>Sordariomycetes</taxon>
        <taxon>Hypocreomycetidae</taxon>
        <taxon>Glomerellales</taxon>
        <taxon>Glomerellaceae</taxon>
        <taxon>Colletotrichum</taxon>
        <taxon>Colletotrichum acutatum species complex</taxon>
    </lineage>
</organism>
<dbReference type="EMBL" id="MLGG01000024">
    <property type="protein sequence ID" value="KAK1455376.1"/>
    <property type="molecule type" value="Genomic_DNA"/>
</dbReference>
<evidence type="ECO:0000313" key="3">
    <source>
        <dbReference type="Proteomes" id="UP001239795"/>
    </source>
</evidence>
<evidence type="ECO:0000313" key="2">
    <source>
        <dbReference type="EMBL" id="KAK1455376.1"/>
    </source>
</evidence>
<dbReference type="Proteomes" id="UP001239795">
    <property type="component" value="Unassembled WGS sequence"/>
</dbReference>